<dbReference type="SUPFAM" id="SSF55729">
    <property type="entry name" value="Acyl-CoA N-acyltransferases (Nat)"/>
    <property type="match status" value="1"/>
</dbReference>
<proteinExistence type="predicted"/>
<reference evidence="2 3" key="1">
    <citation type="submission" date="2023-07" db="EMBL/GenBank/DDBJ databases">
        <title>Functional and genomic diversity of the sorghum phyllosphere microbiome.</title>
        <authorList>
            <person name="Shade A."/>
        </authorList>
    </citation>
    <scope>NUCLEOTIDE SEQUENCE [LARGE SCALE GENOMIC DNA]</scope>
    <source>
        <strain evidence="2 3">SORGH_AS_1207</strain>
    </source>
</reference>
<dbReference type="EMBL" id="JAUTBF010000001">
    <property type="protein sequence ID" value="MDQ1124754.1"/>
    <property type="molecule type" value="Genomic_DNA"/>
</dbReference>
<dbReference type="Gene3D" id="3.40.630.30">
    <property type="match status" value="1"/>
</dbReference>
<accession>A0ABU0TYN2</accession>
<evidence type="ECO:0000259" key="1">
    <source>
        <dbReference type="PROSITE" id="PS51186"/>
    </source>
</evidence>
<dbReference type="Pfam" id="PF00583">
    <property type="entry name" value="Acetyltransf_1"/>
    <property type="match status" value="1"/>
</dbReference>
<feature type="domain" description="N-acetyltransferase" evidence="1">
    <location>
        <begin position="1"/>
        <end position="125"/>
    </location>
</feature>
<name>A0ABU0TYN2_MICTR</name>
<keyword evidence="3" id="KW-1185">Reference proteome</keyword>
<comment type="caution">
    <text evidence="2">The sequence shown here is derived from an EMBL/GenBank/DDBJ whole genome shotgun (WGS) entry which is preliminary data.</text>
</comment>
<evidence type="ECO:0000313" key="2">
    <source>
        <dbReference type="EMBL" id="MDQ1124754.1"/>
    </source>
</evidence>
<sequence length="125" mass="13971">MLRGAHGTVIDPRVQRVTRVTAHMLEHRVADRRASRMAISASRGRGGRPVSPTATDISRLWTTPRARGHGVGATLVAAAVDGAVPPVRLSVWDWREPATRLYRRFGFEPVPSWDDRARLVCLERR</sequence>
<dbReference type="PROSITE" id="PS51186">
    <property type="entry name" value="GNAT"/>
    <property type="match status" value="1"/>
</dbReference>
<dbReference type="InterPro" id="IPR000182">
    <property type="entry name" value="GNAT_dom"/>
</dbReference>
<dbReference type="Proteomes" id="UP001226691">
    <property type="component" value="Unassembled WGS sequence"/>
</dbReference>
<protein>
    <submittedName>
        <fullName evidence="2">GNAT superfamily N-acetyltransferase</fullName>
    </submittedName>
</protein>
<organism evidence="2 3">
    <name type="scientific">Microbacterium trichothecenolyticum</name>
    <name type="common">Aureobacterium trichothecenolyticum</name>
    <dbReference type="NCBI Taxonomy" id="69370"/>
    <lineage>
        <taxon>Bacteria</taxon>
        <taxon>Bacillati</taxon>
        <taxon>Actinomycetota</taxon>
        <taxon>Actinomycetes</taxon>
        <taxon>Micrococcales</taxon>
        <taxon>Microbacteriaceae</taxon>
        <taxon>Microbacterium</taxon>
    </lineage>
</organism>
<gene>
    <name evidence="2" type="ORF">QE412_003327</name>
</gene>
<evidence type="ECO:0000313" key="3">
    <source>
        <dbReference type="Proteomes" id="UP001226691"/>
    </source>
</evidence>
<dbReference type="InterPro" id="IPR016181">
    <property type="entry name" value="Acyl_CoA_acyltransferase"/>
</dbReference>